<organism evidence="3 4">
    <name type="scientific">Robbsia betulipollinis</name>
    <dbReference type="NCBI Taxonomy" id="2981849"/>
    <lineage>
        <taxon>Bacteria</taxon>
        <taxon>Pseudomonadati</taxon>
        <taxon>Pseudomonadota</taxon>
        <taxon>Betaproteobacteria</taxon>
        <taxon>Burkholderiales</taxon>
        <taxon>Burkholderiaceae</taxon>
        <taxon>Robbsia</taxon>
    </lineage>
</organism>
<evidence type="ECO:0000313" key="3">
    <source>
        <dbReference type="EMBL" id="MCY0386201.1"/>
    </source>
</evidence>
<evidence type="ECO:0000256" key="1">
    <source>
        <dbReference type="SAM" id="MobiDB-lite"/>
    </source>
</evidence>
<feature type="region of interest" description="Disordered" evidence="1">
    <location>
        <begin position="368"/>
        <end position="402"/>
    </location>
</feature>
<keyword evidence="4" id="KW-1185">Reference proteome</keyword>
<gene>
    <name evidence="3" type="ORF">OVY01_02850</name>
</gene>
<protein>
    <submittedName>
        <fullName evidence="3">Peroxidase-related enzyme</fullName>
    </submittedName>
</protein>
<feature type="domain" description="Carboxymuconolactone decarboxylase-like" evidence="2">
    <location>
        <begin position="234"/>
        <end position="284"/>
    </location>
</feature>
<dbReference type="NCBIfam" id="TIGR00778">
    <property type="entry name" value="ahpD_dom"/>
    <property type="match status" value="1"/>
</dbReference>
<feature type="compositionally biased region" description="Low complexity" evidence="1">
    <location>
        <begin position="368"/>
        <end position="383"/>
    </location>
</feature>
<dbReference type="SUPFAM" id="SSF69118">
    <property type="entry name" value="AhpD-like"/>
    <property type="match status" value="2"/>
</dbReference>
<proteinExistence type="predicted"/>
<accession>A0ABT3ZI50</accession>
<dbReference type="InterPro" id="IPR004675">
    <property type="entry name" value="AhpD_core"/>
</dbReference>
<feature type="compositionally biased region" description="Low complexity" evidence="1">
    <location>
        <begin position="390"/>
        <end position="402"/>
    </location>
</feature>
<dbReference type="InterPro" id="IPR010195">
    <property type="entry name" value="Uncharacterised_peroxidase-rel"/>
</dbReference>
<evidence type="ECO:0000313" key="4">
    <source>
        <dbReference type="Proteomes" id="UP001082899"/>
    </source>
</evidence>
<evidence type="ECO:0000259" key="2">
    <source>
        <dbReference type="Pfam" id="PF02627"/>
    </source>
</evidence>
<comment type="caution">
    <text evidence="3">The sequence shown here is derived from an EMBL/GenBank/DDBJ whole genome shotgun (WGS) entry which is preliminary data.</text>
</comment>
<dbReference type="InterPro" id="IPR003779">
    <property type="entry name" value="CMD-like"/>
</dbReference>
<dbReference type="Pfam" id="PF02627">
    <property type="entry name" value="CMD"/>
    <property type="match status" value="1"/>
</dbReference>
<dbReference type="RefSeq" id="WP_267845501.1">
    <property type="nucleotide sequence ID" value="NZ_JAPMXC010000001.1"/>
</dbReference>
<dbReference type="InterPro" id="IPR029032">
    <property type="entry name" value="AhpD-like"/>
</dbReference>
<name>A0ABT3ZI50_9BURK</name>
<dbReference type="PANTHER" id="PTHR35446">
    <property type="entry name" value="SI:CH211-175M2.5"/>
    <property type="match status" value="1"/>
</dbReference>
<dbReference type="EMBL" id="JAPMXC010000001">
    <property type="protein sequence ID" value="MCY0386201.1"/>
    <property type="molecule type" value="Genomic_DNA"/>
</dbReference>
<keyword evidence="3" id="KW-0575">Peroxidase</keyword>
<sequence>MNRPWSPETPGDVIDRIVDPANPLAAAALRQHRPKIVAAVQGAFDALFQDDGGSLDLDTRRACAALVAHLTPEPALAAFYAAGAAPDAGIAAQTPLRQAALAHARRVALAPEEAGPGSLASLRAAGLSERDIVTLSQLIGYVAFQARVICAARALLGIDADAVDGGGNTNSDDADVDLASFKRFRGFTSASLDWQSWLAPVEAARATPEQNAVLDESGPTARTSPYYLTLVHNPDVLRQRSSAYNAIMYAPGGLARADRELAALVVSMLNGCPYCASVHAQRLNQLTRNGDLVERVFADPFTGGADAREQELLRYARRLTLEAGAFDQGDVARLRALGMRDDEIVDFSHVVAIFGWANRLMQTLGAPAPAAGSDPVSADAAAAPVPPVDSAPTSPASGAPHD</sequence>
<dbReference type="GO" id="GO:0004601">
    <property type="term" value="F:peroxidase activity"/>
    <property type="evidence" value="ECO:0007669"/>
    <property type="project" value="UniProtKB-KW"/>
</dbReference>
<keyword evidence="3" id="KW-0560">Oxidoreductase</keyword>
<dbReference type="NCBIfam" id="TIGR01926">
    <property type="entry name" value="peroxid_rel"/>
    <property type="match status" value="1"/>
</dbReference>
<reference evidence="3" key="1">
    <citation type="submission" date="2022-11" db="EMBL/GenBank/DDBJ databases">
        <title>Robbsia betulipollinis sp. nov., isolated from pollen of birch (Betula pendula).</title>
        <authorList>
            <person name="Shi H."/>
            <person name="Ambika Manirajan B."/>
            <person name="Ratering S."/>
            <person name="Geissler-Plaum R."/>
            <person name="Schnell S."/>
        </authorList>
    </citation>
    <scope>NUCLEOTIDE SEQUENCE</scope>
    <source>
        <strain evidence="3">Bb-Pol-6</strain>
    </source>
</reference>
<dbReference type="Proteomes" id="UP001082899">
    <property type="component" value="Unassembled WGS sequence"/>
</dbReference>
<dbReference type="Gene3D" id="1.20.1290.10">
    <property type="entry name" value="AhpD-like"/>
    <property type="match status" value="2"/>
</dbReference>
<dbReference type="PANTHER" id="PTHR35446:SF2">
    <property type="entry name" value="CARBOXYMUCONOLACTONE DECARBOXYLASE-LIKE DOMAIN-CONTAINING PROTEIN"/>
    <property type="match status" value="1"/>
</dbReference>